<dbReference type="GeneID" id="91094404"/>
<organism evidence="2 3">
    <name type="scientific">Kwoniella dendrophila CBS 6074</name>
    <dbReference type="NCBI Taxonomy" id="1295534"/>
    <lineage>
        <taxon>Eukaryota</taxon>
        <taxon>Fungi</taxon>
        <taxon>Dikarya</taxon>
        <taxon>Basidiomycota</taxon>
        <taxon>Agaricomycotina</taxon>
        <taxon>Tremellomycetes</taxon>
        <taxon>Tremellales</taxon>
        <taxon>Cryptococcaceae</taxon>
        <taxon>Kwoniella</taxon>
    </lineage>
</organism>
<name>A0AAX4JUE7_9TREE</name>
<feature type="compositionally biased region" description="Polar residues" evidence="1">
    <location>
        <begin position="57"/>
        <end position="71"/>
    </location>
</feature>
<dbReference type="RefSeq" id="XP_066075584.1">
    <property type="nucleotide sequence ID" value="XM_066219487.1"/>
</dbReference>
<accession>A0AAX4JUE7</accession>
<feature type="compositionally biased region" description="Polar residues" evidence="1">
    <location>
        <begin position="25"/>
        <end position="45"/>
    </location>
</feature>
<protein>
    <submittedName>
        <fullName evidence="2">Uncharacterized protein</fullName>
    </submittedName>
</protein>
<dbReference type="EMBL" id="CP144101">
    <property type="protein sequence ID" value="WWC88821.1"/>
    <property type="molecule type" value="Genomic_DNA"/>
</dbReference>
<dbReference type="AlphaFoldDB" id="A0AAX4JUE7"/>
<proteinExistence type="predicted"/>
<sequence>MRATRQLQKLACMPKGSSRAALILQSRQASTSSEPAGQEKTSSLISELPPRLDLPESLSQSIPKTNQQGFFDSSKPPLTSSTPQPLLSSQREIDIYQDLQKLVSQPSSYRSEIGSAKIWQKYIALSPAYRKTLPIAFLQKVFQYVIPNRKHVEELSSLPEYKISSSTTNNNESSLKIQRSRLKHNYNLGNKWEKRLRTIAFDIMSTSESDKIDPKIFINGLSKLALVGDKQGCESIIREILVRYEDKLNFRQLRTMYGYGLRSCSKWLKIHSYRLEMSGGSNNKKNNTYESEILEVSEIVKRLIKSMQSKDVKPNSTTAENLLNISRLICSLTTTPETLKSFDELTEVILLNGYSIDLNNLVFKANSPEREKEILELKPSIKLSVIDYFGRKGKLYQMIASFENLFPGDLDRLPSTSLNEIQQNQSEEEEDIPTLSRLIAAEQKERAERGWFGQRRSIEDHEKTEAPSLLAESSQTEQPRGYSDYLPPIPAPYDILSPSTLSSSSSLHTFILSNIDSAQPSSTTNQHGVDGEGAVVSSILAMLSRTWLSKIKVSSNDTTYKDVSIHILRTALRAAHIEQARFIYALKEGSLTKKEIIRGPELRIEGNWFKAVWRTVRWTRNQSRRGIKFSKIIFKELNDVKNRLEQERLIYTSSLSYQQNEQSQNESFSTEESINGSLLKLIKDIEILELELNDIGNQINENLAVSIQYKTKLNSDQKVKLEEKRIYAESLPKYKRKGLSDRILNVNKTQSFEGQGSPVLA</sequence>
<feature type="region of interest" description="Disordered" evidence="1">
    <location>
        <begin position="25"/>
        <end position="86"/>
    </location>
</feature>
<feature type="compositionally biased region" description="Basic and acidic residues" evidence="1">
    <location>
        <begin position="456"/>
        <end position="465"/>
    </location>
</feature>
<dbReference type="Proteomes" id="UP001355207">
    <property type="component" value="Chromosome 4"/>
</dbReference>
<reference evidence="2 3" key="1">
    <citation type="submission" date="2024-01" db="EMBL/GenBank/DDBJ databases">
        <title>Comparative genomics of Cryptococcus and Kwoniella reveals pathogenesis evolution and contrasting modes of karyotype evolution via chromosome fusion or intercentromeric recombination.</title>
        <authorList>
            <person name="Coelho M.A."/>
            <person name="David-Palma M."/>
            <person name="Shea T."/>
            <person name="Bowers K."/>
            <person name="McGinley-Smith S."/>
            <person name="Mohammad A.W."/>
            <person name="Gnirke A."/>
            <person name="Yurkov A.M."/>
            <person name="Nowrousian M."/>
            <person name="Sun S."/>
            <person name="Cuomo C.A."/>
            <person name="Heitman J."/>
        </authorList>
    </citation>
    <scope>NUCLEOTIDE SEQUENCE [LARGE SCALE GENOMIC DNA]</scope>
    <source>
        <strain evidence="2 3">CBS 6074</strain>
    </source>
</reference>
<keyword evidence="3" id="KW-1185">Reference proteome</keyword>
<gene>
    <name evidence="2" type="ORF">L201_003734</name>
</gene>
<feature type="region of interest" description="Disordered" evidence="1">
    <location>
        <begin position="450"/>
        <end position="483"/>
    </location>
</feature>
<evidence type="ECO:0000313" key="3">
    <source>
        <dbReference type="Proteomes" id="UP001355207"/>
    </source>
</evidence>
<feature type="compositionally biased region" description="Low complexity" evidence="1">
    <location>
        <begin position="73"/>
        <end position="86"/>
    </location>
</feature>
<evidence type="ECO:0000313" key="2">
    <source>
        <dbReference type="EMBL" id="WWC88821.1"/>
    </source>
</evidence>
<evidence type="ECO:0000256" key="1">
    <source>
        <dbReference type="SAM" id="MobiDB-lite"/>
    </source>
</evidence>